<evidence type="ECO:0000313" key="2">
    <source>
        <dbReference type="EMBL" id="TPP11532.1"/>
    </source>
</evidence>
<dbReference type="AlphaFoldDB" id="A0A504V270"/>
<keyword evidence="3" id="KW-1185">Reference proteome</keyword>
<organism evidence="2 3">
    <name type="scientific">Rhizobium glycinendophyticum</name>
    <dbReference type="NCBI Taxonomy" id="2589807"/>
    <lineage>
        <taxon>Bacteria</taxon>
        <taxon>Pseudomonadati</taxon>
        <taxon>Pseudomonadota</taxon>
        <taxon>Alphaproteobacteria</taxon>
        <taxon>Hyphomicrobiales</taxon>
        <taxon>Rhizobiaceae</taxon>
        <taxon>Rhizobium/Agrobacterium group</taxon>
        <taxon>Rhizobium</taxon>
    </lineage>
</organism>
<evidence type="ECO:0000313" key="3">
    <source>
        <dbReference type="Proteomes" id="UP000316429"/>
    </source>
</evidence>
<gene>
    <name evidence="2" type="ORF">FJQ55_12220</name>
</gene>
<dbReference type="InterPro" id="IPR009945">
    <property type="entry name" value="ATPase_inh_sub_z"/>
</dbReference>
<proteinExistence type="predicted"/>
<evidence type="ECO:0000256" key="1">
    <source>
        <dbReference type="SAM" id="MobiDB-lite"/>
    </source>
</evidence>
<protein>
    <submittedName>
        <fullName evidence="2">DUF1476 family protein</fullName>
    </submittedName>
</protein>
<accession>A0A504V270</accession>
<feature type="region of interest" description="Disordered" evidence="1">
    <location>
        <begin position="1"/>
        <end position="26"/>
    </location>
</feature>
<dbReference type="EMBL" id="VFYP01000001">
    <property type="protein sequence ID" value="TPP11532.1"/>
    <property type="molecule type" value="Genomic_DNA"/>
</dbReference>
<sequence length="111" mass="11978">MPHHSPLPSQHSTGRSPRRHHEDESLGSIRARRNLLAAYWAGSLIGLSGEDLGRYASDLHEADHAEAGDGDVIARLFEDLDAAGHGMSKSDIAGALRRFHAQALKDTGCTE</sequence>
<comment type="caution">
    <text evidence="2">The sequence shown here is derived from an EMBL/GenBank/DDBJ whole genome shotgun (WGS) entry which is preliminary data.</text>
</comment>
<reference evidence="2 3" key="1">
    <citation type="submission" date="2019-06" db="EMBL/GenBank/DDBJ databases">
        <title>Rhizobium sp. CL12 isolated from roots of soybean.</title>
        <authorList>
            <person name="Wang C."/>
        </authorList>
    </citation>
    <scope>NUCLEOTIDE SEQUENCE [LARGE SCALE GENOMIC DNA]</scope>
    <source>
        <strain evidence="2 3">CL12</strain>
    </source>
</reference>
<dbReference type="Proteomes" id="UP000316429">
    <property type="component" value="Unassembled WGS sequence"/>
</dbReference>
<dbReference type="OrthoDB" id="9810387at2"/>
<dbReference type="Gene3D" id="1.10.790.20">
    <property type="entry name" value="Domain of unknown function DUF1476"/>
    <property type="match status" value="1"/>
</dbReference>
<dbReference type="Pfam" id="PF07345">
    <property type="entry name" value="ATPaseInh_sub_z"/>
    <property type="match status" value="1"/>
</dbReference>
<dbReference type="InterPro" id="IPR038293">
    <property type="entry name" value="ATPase_inh_sub_z_sf"/>
</dbReference>
<name>A0A504V270_9HYPH</name>
<dbReference type="RefSeq" id="WP_140828254.1">
    <property type="nucleotide sequence ID" value="NZ_VFYP01000001.1"/>
</dbReference>